<proteinExistence type="predicted"/>
<gene>
    <name evidence="7" type="ORF">SAMN06269117_10545</name>
</gene>
<accession>A0A521BFX4</accession>
<protein>
    <recommendedName>
        <fullName evidence="6">TMEM205-like domain-containing protein</fullName>
    </recommendedName>
</protein>
<feature type="transmembrane region" description="Helical" evidence="5">
    <location>
        <begin position="125"/>
        <end position="151"/>
    </location>
</feature>
<evidence type="ECO:0000256" key="4">
    <source>
        <dbReference type="ARBA" id="ARBA00023136"/>
    </source>
</evidence>
<dbReference type="OrthoDB" id="5397209at2"/>
<evidence type="ECO:0000259" key="6">
    <source>
        <dbReference type="Pfam" id="PF13664"/>
    </source>
</evidence>
<reference evidence="7 8" key="1">
    <citation type="submission" date="2017-05" db="EMBL/GenBank/DDBJ databases">
        <authorList>
            <person name="Varghese N."/>
            <person name="Submissions S."/>
        </authorList>
    </citation>
    <scope>NUCLEOTIDE SEQUENCE [LARGE SCALE GENOMIC DNA]</scope>
    <source>
        <strain evidence="7 8">DSM 16304</strain>
    </source>
</reference>
<dbReference type="Proteomes" id="UP000317315">
    <property type="component" value="Unassembled WGS sequence"/>
</dbReference>
<dbReference type="RefSeq" id="WP_142934407.1">
    <property type="nucleotide sequence ID" value="NZ_FXTM01000005.1"/>
</dbReference>
<keyword evidence="2 5" id="KW-0812">Transmembrane</keyword>
<evidence type="ECO:0000256" key="1">
    <source>
        <dbReference type="ARBA" id="ARBA00004370"/>
    </source>
</evidence>
<keyword evidence="8" id="KW-1185">Reference proteome</keyword>
<sequence length="153" mass="17022">MIFLLKSIYLYSISLWVGALFFFTAVGAPLAFRVLPKEEAGKYTGAVFPKYFSLGYIFGILALLSFYLLVRENLGVVSSVNLLILILMNLSNFINGLLIVPKAGILKAEFYMTKEKSLYDRFLKLHAVSMALNGINVILGLMSVGLTSLYLTF</sequence>
<feature type="transmembrane region" description="Helical" evidence="5">
    <location>
        <begin position="82"/>
        <end position="105"/>
    </location>
</feature>
<dbReference type="AlphaFoldDB" id="A0A521BFX4"/>
<evidence type="ECO:0000256" key="3">
    <source>
        <dbReference type="ARBA" id="ARBA00022989"/>
    </source>
</evidence>
<dbReference type="Pfam" id="PF13664">
    <property type="entry name" value="DUF4149"/>
    <property type="match status" value="1"/>
</dbReference>
<keyword evidence="3 5" id="KW-1133">Transmembrane helix</keyword>
<organism evidence="7 8">
    <name type="scientific">Balnearium lithotrophicum</name>
    <dbReference type="NCBI Taxonomy" id="223788"/>
    <lineage>
        <taxon>Bacteria</taxon>
        <taxon>Pseudomonadati</taxon>
        <taxon>Aquificota</taxon>
        <taxon>Aquificia</taxon>
        <taxon>Desulfurobacteriales</taxon>
        <taxon>Desulfurobacteriaceae</taxon>
        <taxon>Balnearium</taxon>
    </lineage>
</organism>
<feature type="domain" description="TMEM205-like" evidence="6">
    <location>
        <begin position="12"/>
        <end position="108"/>
    </location>
</feature>
<name>A0A521BFX4_9BACT</name>
<dbReference type="GO" id="GO:0016020">
    <property type="term" value="C:membrane"/>
    <property type="evidence" value="ECO:0007669"/>
    <property type="project" value="UniProtKB-SubCell"/>
</dbReference>
<evidence type="ECO:0000313" key="7">
    <source>
        <dbReference type="EMBL" id="SMO45998.1"/>
    </source>
</evidence>
<comment type="subcellular location">
    <subcellularLocation>
        <location evidence="1">Membrane</location>
    </subcellularLocation>
</comment>
<evidence type="ECO:0000256" key="5">
    <source>
        <dbReference type="SAM" id="Phobius"/>
    </source>
</evidence>
<keyword evidence="4 5" id="KW-0472">Membrane</keyword>
<dbReference type="InterPro" id="IPR025423">
    <property type="entry name" value="TMEM205-like"/>
</dbReference>
<dbReference type="EMBL" id="FXTM01000005">
    <property type="protein sequence ID" value="SMO45998.1"/>
    <property type="molecule type" value="Genomic_DNA"/>
</dbReference>
<evidence type="ECO:0000313" key="8">
    <source>
        <dbReference type="Proteomes" id="UP000317315"/>
    </source>
</evidence>
<feature type="transmembrane region" description="Helical" evidence="5">
    <location>
        <begin position="51"/>
        <end position="70"/>
    </location>
</feature>
<evidence type="ECO:0000256" key="2">
    <source>
        <dbReference type="ARBA" id="ARBA00022692"/>
    </source>
</evidence>
<feature type="transmembrane region" description="Helical" evidence="5">
    <location>
        <begin position="9"/>
        <end position="31"/>
    </location>
</feature>